<proteinExistence type="predicted"/>
<evidence type="ECO:0000256" key="2">
    <source>
        <dbReference type="ARBA" id="ARBA00022723"/>
    </source>
</evidence>
<keyword evidence="2" id="KW-0479">Metal-binding</keyword>
<gene>
    <name evidence="11" type="ORF">CYFA0S_15e01970g</name>
</gene>
<feature type="transmembrane region" description="Helical" evidence="9">
    <location>
        <begin position="309"/>
        <end position="328"/>
    </location>
</feature>
<comment type="subcellular location">
    <subcellularLocation>
        <location evidence="1">Nucleus</location>
    </subcellularLocation>
</comment>
<dbReference type="PANTHER" id="PTHR47782:SF10">
    <property type="entry name" value="PROTEIN SIP4"/>
    <property type="match status" value="1"/>
</dbReference>
<evidence type="ECO:0000256" key="3">
    <source>
        <dbReference type="ARBA" id="ARBA00022833"/>
    </source>
</evidence>
<evidence type="ECO:0000259" key="10">
    <source>
        <dbReference type="PROSITE" id="PS50048"/>
    </source>
</evidence>
<dbReference type="InterPro" id="IPR036864">
    <property type="entry name" value="Zn2-C6_fun-type_DNA-bd_sf"/>
</dbReference>
<keyword evidence="5" id="KW-0238">DNA-binding</keyword>
<dbReference type="InterPro" id="IPR052202">
    <property type="entry name" value="Yeast_MetPath_Reg"/>
</dbReference>
<dbReference type="EMBL" id="LK052900">
    <property type="protein sequence ID" value="CDR44725.1"/>
    <property type="molecule type" value="Genomic_DNA"/>
</dbReference>
<dbReference type="PROSITE" id="PS50048">
    <property type="entry name" value="ZN2_CY6_FUNGAL_2"/>
    <property type="match status" value="1"/>
</dbReference>
<dbReference type="GO" id="GO:0045944">
    <property type="term" value="P:positive regulation of transcription by RNA polymerase II"/>
    <property type="evidence" value="ECO:0007669"/>
    <property type="project" value="TreeGrafter"/>
</dbReference>
<dbReference type="GO" id="GO:0043565">
    <property type="term" value="F:sequence-specific DNA binding"/>
    <property type="evidence" value="ECO:0007669"/>
    <property type="project" value="TreeGrafter"/>
</dbReference>
<evidence type="ECO:0000256" key="8">
    <source>
        <dbReference type="SAM" id="Coils"/>
    </source>
</evidence>
<evidence type="ECO:0000256" key="9">
    <source>
        <dbReference type="SAM" id="Phobius"/>
    </source>
</evidence>
<dbReference type="PANTHER" id="PTHR47782">
    <property type="entry name" value="ZN(II)2CYS6 TRANSCRIPTION FACTOR (EUROFUNG)-RELATED"/>
    <property type="match status" value="1"/>
</dbReference>
<dbReference type="SMART" id="SM00066">
    <property type="entry name" value="GAL4"/>
    <property type="match status" value="1"/>
</dbReference>
<dbReference type="GO" id="GO:0005634">
    <property type="term" value="C:nucleus"/>
    <property type="evidence" value="ECO:0007669"/>
    <property type="project" value="UniProtKB-SubCell"/>
</dbReference>
<keyword evidence="7" id="KW-0539">Nucleus</keyword>
<dbReference type="CDD" id="cd15485">
    <property type="entry name" value="ZIP_Cat8"/>
    <property type="match status" value="1"/>
</dbReference>
<feature type="domain" description="Zn(2)-C6 fungal-type" evidence="10">
    <location>
        <begin position="29"/>
        <end position="59"/>
    </location>
</feature>
<dbReference type="VEuPathDB" id="FungiDB:BON22_1718"/>
<dbReference type="PROSITE" id="PS00463">
    <property type="entry name" value="ZN2_CY6_FUNGAL_1"/>
    <property type="match status" value="1"/>
</dbReference>
<evidence type="ECO:0000256" key="6">
    <source>
        <dbReference type="ARBA" id="ARBA00023163"/>
    </source>
</evidence>
<evidence type="ECO:0000256" key="7">
    <source>
        <dbReference type="ARBA" id="ARBA00023242"/>
    </source>
</evidence>
<dbReference type="CDD" id="cd00067">
    <property type="entry name" value="GAL4"/>
    <property type="match status" value="1"/>
</dbReference>
<dbReference type="Gene3D" id="4.10.240.10">
    <property type="entry name" value="Zn(2)-C6 fungal-type DNA-binding domain"/>
    <property type="match status" value="1"/>
</dbReference>
<dbReference type="GO" id="GO:0008270">
    <property type="term" value="F:zinc ion binding"/>
    <property type="evidence" value="ECO:0007669"/>
    <property type="project" value="InterPro"/>
</dbReference>
<dbReference type="PhylomeDB" id="A0A061B460"/>
<dbReference type="SUPFAM" id="SSF57701">
    <property type="entry name" value="Zn2/Cys6 DNA-binding domain"/>
    <property type="match status" value="1"/>
</dbReference>
<keyword evidence="9" id="KW-0812">Transmembrane</keyword>
<keyword evidence="4" id="KW-0805">Transcription regulation</keyword>
<keyword evidence="9" id="KW-0472">Membrane</keyword>
<dbReference type="InterPro" id="IPR001138">
    <property type="entry name" value="Zn2Cys6_DnaBD"/>
</dbReference>
<evidence type="ECO:0000256" key="4">
    <source>
        <dbReference type="ARBA" id="ARBA00023015"/>
    </source>
</evidence>
<sequence length="808" mass="91614">MPTKEEQLDEQTKLIRAAGNAGLTRTSQACDRCRIKKIKCDGKIPSCTNCLNIGYNCQTSDKLTRRAFPRGYTENLEKNLINLQNENAKLITEMELLKKELHHVSSSAAKPFALGSEHSQSLSPELSTPSLIIPANSSLDVDVFQPNVKRESVVSIPPERSDSELGLVTTASASVSQGFETMSENFFRYTNYIDKENYVGLNCLNVLFDKAVSSMNLSPVEELYYPPIESSSLYDFLATKFLSKFPSKTNLDLLISNHFEHLNLIPILDESAFFKFYKEIFNSIDNKTENLSQLLTQLEPTNVTSEDRLVFIATLVLIIQLNCSIFSIHEIHKLVTSLNLSVNITIPKFQALLLSLYLFHNKNCYKNTVINLTNIAHAGVLSLGLHLNYNNLNQLGQNPQLNKEQKFKSYAIRLKLFWSFYILSTISGIFFGLPQVGFFDRFHVPKLATIVNANQNLKHTLSLIEILEKFENINLLSIGEDPQKLKDVDQILVNWRKDLGLNAFFSKLTTENNERRHKKAKKSSTFFSRDDIIKIQLNMFYLTLRMSIHLNTAFDNESPLSGQSTYVISSLSREFLAYIILLDRKRELNNLNNFEFHLVPINFLKFCLLSMLSIVKLSQEFNKHAAALLNDASKLIGQTLKVIKNRYPENFVLFKDIVIHIKRTFTVVDRDLDYDSLENQAHSQPDLIHESQHIYNDSSQNILSTIGDSRHPSTGSDSSTVSSIFSNNYTNSMPHTHATAAAALDHYPPGDYTHAESDSSVDDIPELDSNMDLMFDWNSSTSLKDFGMKGVMEAKNLSAYDVSYIVEK</sequence>
<feature type="transmembrane region" description="Helical" evidence="9">
    <location>
        <begin position="410"/>
        <end position="433"/>
    </location>
</feature>
<accession>A0A061B460</accession>
<feature type="coiled-coil region" evidence="8">
    <location>
        <begin position="73"/>
        <end position="100"/>
    </location>
</feature>
<dbReference type="AlphaFoldDB" id="A0A061B460"/>
<keyword evidence="9" id="KW-1133">Transmembrane helix</keyword>
<evidence type="ECO:0000256" key="1">
    <source>
        <dbReference type="ARBA" id="ARBA00004123"/>
    </source>
</evidence>
<dbReference type="GO" id="GO:0000981">
    <property type="term" value="F:DNA-binding transcription factor activity, RNA polymerase II-specific"/>
    <property type="evidence" value="ECO:0007669"/>
    <property type="project" value="InterPro"/>
</dbReference>
<dbReference type="VEuPathDB" id="FungiDB:BON22_1719"/>
<keyword evidence="8" id="KW-0175">Coiled coil</keyword>
<dbReference type="CDD" id="cd12148">
    <property type="entry name" value="fungal_TF_MHR"/>
    <property type="match status" value="1"/>
</dbReference>
<dbReference type="Pfam" id="PF00172">
    <property type="entry name" value="Zn_clus"/>
    <property type="match status" value="1"/>
</dbReference>
<reference evidence="11" key="1">
    <citation type="journal article" date="2014" name="Genome Announc.">
        <title>Genome sequence of the yeast Cyberlindnera fabianii (Hansenula fabianii).</title>
        <authorList>
            <person name="Freel K.C."/>
            <person name="Sarilar V."/>
            <person name="Neuveglise C."/>
            <person name="Devillers H."/>
            <person name="Friedrich A."/>
            <person name="Schacherer J."/>
        </authorList>
    </citation>
    <scope>NUCLEOTIDE SEQUENCE</scope>
    <source>
        <strain evidence="11">YJS4271</strain>
    </source>
</reference>
<keyword evidence="6" id="KW-0804">Transcription</keyword>
<name>A0A061B460_CYBFA</name>
<feature type="transmembrane region" description="Helical" evidence="9">
    <location>
        <begin position="340"/>
        <end position="360"/>
    </location>
</feature>
<keyword evidence="3" id="KW-0862">Zinc</keyword>
<evidence type="ECO:0000313" key="11">
    <source>
        <dbReference type="EMBL" id="CDR44725.1"/>
    </source>
</evidence>
<protein>
    <submittedName>
        <fullName evidence="11">CYFA0S15e01970g1_1</fullName>
    </submittedName>
</protein>
<evidence type="ECO:0000256" key="5">
    <source>
        <dbReference type="ARBA" id="ARBA00023125"/>
    </source>
</evidence>
<organism evidence="11">
    <name type="scientific">Cyberlindnera fabianii</name>
    <name type="common">Yeast</name>
    <name type="synonym">Hansenula fabianii</name>
    <dbReference type="NCBI Taxonomy" id="36022"/>
    <lineage>
        <taxon>Eukaryota</taxon>
        <taxon>Fungi</taxon>
        <taxon>Dikarya</taxon>
        <taxon>Ascomycota</taxon>
        <taxon>Saccharomycotina</taxon>
        <taxon>Saccharomycetes</taxon>
        <taxon>Phaffomycetales</taxon>
        <taxon>Phaffomycetaceae</taxon>
        <taxon>Cyberlindnera</taxon>
    </lineage>
</organism>
<dbReference type="OrthoDB" id="3980139at2759"/>